<dbReference type="EMBL" id="JABEMB010000022">
    <property type="protein sequence ID" value="NNH04738.1"/>
    <property type="molecule type" value="Genomic_DNA"/>
</dbReference>
<comment type="caution">
    <text evidence="1">The sequence shown here is derived from an EMBL/GenBank/DDBJ whole genome shotgun (WGS) entry which is preliminary data.</text>
</comment>
<evidence type="ECO:0000313" key="2">
    <source>
        <dbReference type="Proteomes" id="UP000543598"/>
    </source>
</evidence>
<proteinExistence type="predicted"/>
<reference evidence="1 2" key="1">
    <citation type="submission" date="2020-05" db="EMBL/GenBank/DDBJ databases">
        <title>MicrobeNet Type strains.</title>
        <authorList>
            <person name="Nicholson A.C."/>
        </authorList>
    </citation>
    <scope>NUCLEOTIDE SEQUENCE [LARGE SCALE GENOMIC DNA]</scope>
    <source>
        <strain evidence="1 2">JCM 14282</strain>
    </source>
</reference>
<dbReference type="RefSeq" id="WP_167035459.1">
    <property type="nucleotide sequence ID" value="NZ_BAAANA010000002.1"/>
</dbReference>
<evidence type="ECO:0000313" key="1">
    <source>
        <dbReference type="EMBL" id="NNH04738.1"/>
    </source>
</evidence>
<dbReference type="Proteomes" id="UP000543598">
    <property type="component" value="Unassembled WGS sequence"/>
</dbReference>
<name>A0A7Y2Q2L4_9MICO</name>
<dbReference type="AlphaFoldDB" id="A0A7Y2Q2L4"/>
<gene>
    <name evidence="1" type="ORF">HLA99_12870</name>
</gene>
<organism evidence="1 2">
    <name type="scientific">Microbacterium ulmi</name>
    <dbReference type="NCBI Taxonomy" id="179095"/>
    <lineage>
        <taxon>Bacteria</taxon>
        <taxon>Bacillati</taxon>
        <taxon>Actinomycetota</taxon>
        <taxon>Actinomycetes</taxon>
        <taxon>Micrococcales</taxon>
        <taxon>Microbacteriaceae</taxon>
        <taxon>Microbacterium</taxon>
    </lineage>
</organism>
<keyword evidence="2" id="KW-1185">Reference proteome</keyword>
<protein>
    <submittedName>
        <fullName evidence="1">Uncharacterized protein</fullName>
    </submittedName>
</protein>
<sequence length="192" mass="21623">MQSVVLDTPAGIGARLGWDPKLSEHDRKRILAKQILSARLGREEKSIVVERESPAQFGFHTQLFARIEEDELPVVIRTASFRGATVCAVAEPGTHFGLDLRDLHPDDVTLGDMKRGSHLFDEDNILSLTAHWTRVQAVREADGRGVRVKPDHVRLDTGLTKGWVPDRPIYYRILDLSRDGWVITLAYHEPEA</sequence>
<accession>A0A7Y2Q2L4</accession>